<evidence type="ECO:0000313" key="2">
    <source>
        <dbReference type="Proteomes" id="UP000294847"/>
    </source>
</evidence>
<reference evidence="1 2" key="1">
    <citation type="journal article" date="2019" name="Mol. Biol. Evol.">
        <title>Blast fungal genomes show frequent chromosomal changes, gene gains and losses, and effector gene turnover.</title>
        <authorList>
            <person name="Gomez Luciano L.B."/>
            <person name="Jason Tsai I."/>
            <person name="Chuma I."/>
            <person name="Tosa Y."/>
            <person name="Chen Y.H."/>
            <person name="Li J.Y."/>
            <person name="Li M.Y."/>
            <person name="Jade Lu M.Y."/>
            <person name="Nakayashiki H."/>
            <person name="Li W.H."/>
        </authorList>
    </citation>
    <scope>NUCLEOTIDE SEQUENCE [LARGE SCALE GENOMIC DNA]</scope>
    <source>
        <strain evidence="1">MZ5-1-6</strain>
    </source>
</reference>
<accession>A0A4P7NSS0</accession>
<name>A0A4P7NSS0_PYROR</name>
<dbReference type="AlphaFoldDB" id="A0A4P7NSS0"/>
<proteinExistence type="predicted"/>
<protein>
    <submittedName>
        <fullName evidence="1">Uncharacterized protein</fullName>
    </submittedName>
</protein>
<sequence>MDWILLRTISASDSRATWWRVERLSPYLMSGKPPGLSQLKSFIECEMYDADILGVVGFDVVQDIGYQKYNVVFRVEAEVPPTGEGETLTNWNADAVELQGNLSRFTADPEQRAQG</sequence>
<gene>
    <name evidence="1" type="ORF">PoMZ_12487</name>
</gene>
<evidence type="ECO:0000313" key="1">
    <source>
        <dbReference type="EMBL" id="QBZ65525.1"/>
    </source>
</evidence>
<dbReference type="Proteomes" id="UP000294847">
    <property type="component" value="Chromosome 7"/>
</dbReference>
<dbReference type="EMBL" id="CP034210">
    <property type="protein sequence ID" value="QBZ65525.1"/>
    <property type="molecule type" value="Genomic_DNA"/>
</dbReference>
<organism evidence="1 2">
    <name type="scientific">Pyricularia oryzae</name>
    <name type="common">Rice blast fungus</name>
    <name type="synonym">Magnaporthe oryzae</name>
    <dbReference type="NCBI Taxonomy" id="318829"/>
    <lineage>
        <taxon>Eukaryota</taxon>
        <taxon>Fungi</taxon>
        <taxon>Dikarya</taxon>
        <taxon>Ascomycota</taxon>
        <taxon>Pezizomycotina</taxon>
        <taxon>Sordariomycetes</taxon>
        <taxon>Sordariomycetidae</taxon>
        <taxon>Magnaporthales</taxon>
        <taxon>Pyriculariaceae</taxon>
        <taxon>Pyricularia</taxon>
    </lineage>
</organism>